<dbReference type="SMART" id="SM00346">
    <property type="entry name" value="HTH_ICLR"/>
    <property type="match status" value="1"/>
</dbReference>
<evidence type="ECO:0000256" key="2">
    <source>
        <dbReference type="ARBA" id="ARBA00023015"/>
    </source>
</evidence>
<dbReference type="PROSITE" id="PS51077">
    <property type="entry name" value="HTH_ICLR"/>
    <property type="match status" value="1"/>
</dbReference>
<evidence type="ECO:0000256" key="4">
    <source>
        <dbReference type="ARBA" id="ARBA00023163"/>
    </source>
</evidence>
<dbReference type="GO" id="GO:0003677">
    <property type="term" value="F:DNA binding"/>
    <property type="evidence" value="ECO:0007669"/>
    <property type="project" value="UniProtKB-KW"/>
</dbReference>
<dbReference type="EMBL" id="FZOW01000009">
    <property type="protein sequence ID" value="SNT10565.1"/>
    <property type="molecule type" value="Genomic_DNA"/>
</dbReference>
<proteinExistence type="predicted"/>
<dbReference type="PROSITE" id="PS51078">
    <property type="entry name" value="ICLR_ED"/>
    <property type="match status" value="1"/>
</dbReference>
<dbReference type="InterPro" id="IPR014757">
    <property type="entry name" value="Tscrpt_reg_IclR_C"/>
</dbReference>
<feature type="domain" description="IclR-ED" evidence="8">
    <location>
        <begin position="70"/>
        <end position="253"/>
    </location>
</feature>
<dbReference type="Pfam" id="PF01614">
    <property type="entry name" value="IclR_C"/>
    <property type="match status" value="1"/>
</dbReference>
<keyword evidence="4" id="KW-0804">Transcription</keyword>
<evidence type="ECO:0000313" key="9">
    <source>
        <dbReference type="EMBL" id="SNT10565.1"/>
    </source>
</evidence>
<protein>
    <recommendedName>
        <fullName evidence="6">Glycerol operon regulatory protein</fullName>
    </recommendedName>
</protein>
<dbReference type="PANTHER" id="PTHR30136:SF35">
    <property type="entry name" value="HTH-TYPE TRANSCRIPTIONAL REGULATOR RV1719"/>
    <property type="match status" value="1"/>
</dbReference>
<dbReference type="GO" id="GO:0045892">
    <property type="term" value="P:negative regulation of DNA-templated transcription"/>
    <property type="evidence" value="ECO:0007669"/>
    <property type="project" value="TreeGrafter"/>
</dbReference>
<dbReference type="GO" id="GO:0006071">
    <property type="term" value="P:glycerol metabolic process"/>
    <property type="evidence" value="ECO:0007669"/>
    <property type="project" value="UniProtKB-KW"/>
</dbReference>
<evidence type="ECO:0000256" key="1">
    <source>
        <dbReference type="ARBA" id="ARBA00022798"/>
    </source>
</evidence>
<evidence type="ECO:0000259" key="8">
    <source>
        <dbReference type="PROSITE" id="PS51078"/>
    </source>
</evidence>
<dbReference type="AlphaFoldDB" id="A0A239JXM0"/>
<dbReference type="InterPro" id="IPR005471">
    <property type="entry name" value="Tscrpt_reg_IclR_N"/>
</dbReference>
<evidence type="ECO:0000256" key="6">
    <source>
        <dbReference type="ARBA" id="ARBA00070406"/>
    </source>
</evidence>
<organism evidence="9 10">
    <name type="scientific">Rhodococcoides kyotonense</name>
    <dbReference type="NCBI Taxonomy" id="398843"/>
    <lineage>
        <taxon>Bacteria</taxon>
        <taxon>Bacillati</taxon>
        <taxon>Actinomycetota</taxon>
        <taxon>Actinomycetes</taxon>
        <taxon>Mycobacteriales</taxon>
        <taxon>Nocardiaceae</taxon>
        <taxon>Rhodococcoides</taxon>
    </lineage>
</organism>
<dbReference type="InterPro" id="IPR029016">
    <property type="entry name" value="GAF-like_dom_sf"/>
</dbReference>
<dbReference type="PANTHER" id="PTHR30136">
    <property type="entry name" value="HELIX-TURN-HELIX TRANSCRIPTIONAL REGULATOR, ICLR FAMILY"/>
    <property type="match status" value="1"/>
</dbReference>
<dbReference type="InterPro" id="IPR036388">
    <property type="entry name" value="WH-like_DNA-bd_sf"/>
</dbReference>
<dbReference type="Proteomes" id="UP000198327">
    <property type="component" value="Unassembled WGS sequence"/>
</dbReference>
<evidence type="ECO:0000256" key="3">
    <source>
        <dbReference type="ARBA" id="ARBA00023125"/>
    </source>
</evidence>
<dbReference type="SUPFAM" id="SSF46785">
    <property type="entry name" value="Winged helix' DNA-binding domain"/>
    <property type="match status" value="1"/>
</dbReference>
<sequence length="258" mass="27642">MPPAESQGMLSKGLVLLQTLGDHPRGATATDISRETKLAVSTVHRLLHTEVEHGFVSFDPSNKTYRLGVRVFELATKVSGVLSLAETARPIMSELSRLTGETVQLAVLSNNRALFVEKVGTDQAIGIRGSVGESEPLHATSTGKVLLGQLDDDRLTATLDDVSLDAWTANTVTDRAALLAELGRVRADDFATSNEEFDPGVRAMAVPVRNGRGETRAAVCISAPAFRVTQDRMLGWLPELRETASAIGVRLPLSASPF</sequence>
<keyword evidence="10" id="KW-1185">Reference proteome</keyword>
<dbReference type="InterPro" id="IPR050707">
    <property type="entry name" value="HTH_MetabolicPath_Reg"/>
</dbReference>
<keyword evidence="2" id="KW-0805">Transcription regulation</keyword>
<evidence type="ECO:0000256" key="5">
    <source>
        <dbReference type="ARBA" id="ARBA00058938"/>
    </source>
</evidence>
<keyword evidence="1" id="KW-0319">Glycerol metabolism</keyword>
<comment type="function">
    <text evidence="5">May be an activator protein for the gylABX operon.</text>
</comment>
<dbReference type="FunFam" id="1.10.10.10:FF:000056">
    <property type="entry name" value="IclR family transcriptional regulator"/>
    <property type="match status" value="1"/>
</dbReference>
<dbReference type="GO" id="GO:0003700">
    <property type="term" value="F:DNA-binding transcription factor activity"/>
    <property type="evidence" value="ECO:0007669"/>
    <property type="project" value="TreeGrafter"/>
</dbReference>
<gene>
    <name evidence="9" type="ORF">SAMN05421642_109135</name>
</gene>
<dbReference type="RefSeq" id="WP_089248078.1">
    <property type="nucleotide sequence ID" value="NZ_FZOW01000009.1"/>
</dbReference>
<dbReference type="Pfam" id="PF09339">
    <property type="entry name" value="HTH_IclR"/>
    <property type="match status" value="1"/>
</dbReference>
<keyword evidence="3 9" id="KW-0238">DNA-binding</keyword>
<feature type="domain" description="HTH iclR-type" evidence="7">
    <location>
        <begin position="7"/>
        <end position="69"/>
    </location>
</feature>
<dbReference type="Gene3D" id="1.10.10.10">
    <property type="entry name" value="Winged helix-like DNA-binding domain superfamily/Winged helix DNA-binding domain"/>
    <property type="match status" value="1"/>
</dbReference>
<evidence type="ECO:0000259" key="7">
    <source>
        <dbReference type="PROSITE" id="PS51077"/>
    </source>
</evidence>
<accession>A0A239JXM0</accession>
<evidence type="ECO:0000313" key="10">
    <source>
        <dbReference type="Proteomes" id="UP000198327"/>
    </source>
</evidence>
<name>A0A239JXM0_9NOCA</name>
<dbReference type="SUPFAM" id="SSF55781">
    <property type="entry name" value="GAF domain-like"/>
    <property type="match status" value="1"/>
</dbReference>
<dbReference type="Gene3D" id="3.30.450.40">
    <property type="match status" value="1"/>
</dbReference>
<dbReference type="InterPro" id="IPR036390">
    <property type="entry name" value="WH_DNA-bd_sf"/>
</dbReference>
<reference evidence="10" key="1">
    <citation type="submission" date="2017-06" db="EMBL/GenBank/DDBJ databases">
        <authorList>
            <person name="Varghese N."/>
            <person name="Submissions S."/>
        </authorList>
    </citation>
    <scope>NUCLEOTIDE SEQUENCE [LARGE SCALE GENOMIC DNA]</scope>
    <source>
        <strain evidence="10">JCM 23211</strain>
    </source>
</reference>
<dbReference type="OrthoDB" id="7274111at2"/>